<gene>
    <name evidence="1" type="ORF">CPB83DRAFT_850068</name>
</gene>
<reference evidence="1" key="1">
    <citation type="submission" date="2020-11" db="EMBL/GenBank/DDBJ databases">
        <authorList>
            <consortium name="DOE Joint Genome Institute"/>
            <person name="Ahrendt S."/>
            <person name="Riley R."/>
            <person name="Andreopoulos W."/>
            <person name="Labutti K."/>
            <person name="Pangilinan J."/>
            <person name="Ruiz-Duenas F.J."/>
            <person name="Barrasa J.M."/>
            <person name="Sanchez-Garcia M."/>
            <person name="Camarero S."/>
            <person name="Miyauchi S."/>
            <person name="Serrano A."/>
            <person name="Linde D."/>
            <person name="Babiker R."/>
            <person name="Drula E."/>
            <person name="Ayuso-Fernandez I."/>
            <person name="Pacheco R."/>
            <person name="Padilla G."/>
            <person name="Ferreira P."/>
            <person name="Barriuso J."/>
            <person name="Kellner H."/>
            <person name="Castanera R."/>
            <person name="Alfaro M."/>
            <person name="Ramirez L."/>
            <person name="Pisabarro A.G."/>
            <person name="Kuo A."/>
            <person name="Tritt A."/>
            <person name="Lipzen A."/>
            <person name="He G."/>
            <person name="Yan M."/>
            <person name="Ng V."/>
            <person name="Cullen D."/>
            <person name="Martin F."/>
            <person name="Rosso M.-N."/>
            <person name="Henrissat B."/>
            <person name="Hibbett D."/>
            <person name="Martinez A.T."/>
            <person name="Grigoriev I.V."/>
        </authorList>
    </citation>
    <scope>NUCLEOTIDE SEQUENCE</scope>
    <source>
        <strain evidence="1">CBS 506.95</strain>
    </source>
</reference>
<dbReference type="AlphaFoldDB" id="A0A9P6EJ63"/>
<name>A0A9P6EJ63_9AGAR</name>
<evidence type="ECO:0000313" key="1">
    <source>
        <dbReference type="EMBL" id="KAF9530663.1"/>
    </source>
</evidence>
<accession>A0A9P6EJ63</accession>
<organism evidence="1 2">
    <name type="scientific">Crepidotus variabilis</name>
    <dbReference type="NCBI Taxonomy" id="179855"/>
    <lineage>
        <taxon>Eukaryota</taxon>
        <taxon>Fungi</taxon>
        <taxon>Dikarya</taxon>
        <taxon>Basidiomycota</taxon>
        <taxon>Agaricomycotina</taxon>
        <taxon>Agaricomycetes</taxon>
        <taxon>Agaricomycetidae</taxon>
        <taxon>Agaricales</taxon>
        <taxon>Agaricineae</taxon>
        <taxon>Crepidotaceae</taxon>
        <taxon>Crepidotus</taxon>
    </lineage>
</organism>
<evidence type="ECO:0000313" key="2">
    <source>
        <dbReference type="Proteomes" id="UP000807306"/>
    </source>
</evidence>
<keyword evidence="2" id="KW-1185">Reference proteome</keyword>
<dbReference type="Proteomes" id="UP000807306">
    <property type="component" value="Unassembled WGS sequence"/>
</dbReference>
<proteinExistence type="predicted"/>
<comment type="caution">
    <text evidence="1">The sequence shown here is derived from an EMBL/GenBank/DDBJ whole genome shotgun (WGS) entry which is preliminary data.</text>
</comment>
<sequence length="62" mass="7125">MTLLESAITSPSVVNFIYYYILTVNHSALYIFQYQAQIVYLSVSGSDCDTKVASYFLWLLFL</sequence>
<protein>
    <submittedName>
        <fullName evidence="1">Uncharacterized protein</fullName>
    </submittedName>
</protein>
<dbReference type="EMBL" id="MU157838">
    <property type="protein sequence ID" value="KAF9530663.1"/>
    <property type="molecule type" value="Genomic_DNA"/>
</dbReference>